<dbReference type="SMART" id="SM00365">
    <property type="entry name" value="LRR_SD22"/>
    <property type="match status" value="5"/>
</dbReference>
<reference evidence="15 16" key="1">
    <citation type="journal article" date="2024" name="G3 (Bethesda)">
        <title>Genome assembly of Hibiscus sabdariffa L. provides insights into metabolisms of medicinal natural products.</title>
        <authorList>
            <person name="Kim T."/>
        </authorList>
    </citation>
    <scope>NUCLEOTIDE SEQUENCE [LARGE SCALE GENOMIC DNA]</scope>
    <source>
        <strain evidence="15">TK-2024</strain>
        <tissue evidence="15">Old leaves</tissue>
    </source>
</reference>
<feature type="transmembrane region" description="Helical" evidence="12">
    <location>
        <begin position="995"/>
        <end position="1017"/>
    </location>
</feature>
<dbReference type="Pfam" id="PF08263">
    <property type="entry name" value="LRRNT_2"/>
    <property type="match status" value="1"/>
</dbReference>
<name>A0ABR2EQ05_9ROSI</name>
<keyword evidence="7" id="KW-0677">Repeat</keyword>
<feature type="chain" id="PRO_5045554185" description="Leucine-rich repeat-containing N-terminal plant-type domain-containing protein" evidence="13">
    <location>
        <begin position="29"/>
        <end position="1059"/>
    </location>
</feature>
<organism evidence="15 16">
    <name type="scientific">Hibiscus sabdariffa</name>
    <name type="common">roselle</name>
    <dbReference type="NCBI Taxonomy" id="183260"/>
    <lineage>
        <taxon>Eukaryota</taxon>
        <taxon>Viridiplantae</taxon>
        <taxon>Streptophyta</taxon>
        <taxon>Embryophyta</taxon>
        <taxon>Tracheophyta</taxon>
        <taxon>Spermatophyta</taxon>
        <taxon>Magnoliopsida</taxon>
        <taxon>eudicotyledons</taxon>
        <taxon>Gunneridae</taxon>
        <taxon>Pentapetalae</taxon>
        <taxon>rosids</taxon>
        <taxon>malvids</taxon>
        <taxon>Malvales</taxon>
        <taxon>Malvaceae</taxon>
        <taxon>Malvoideae</taxon>
        <taxon>Hibiscus</taxon>
    </lineage>
</organism>
<dbReference type="InterPro" id="IPR003591">
    <property type="entry name" value="Leu-rich_rpt_typical-subtyp"/>
</dbReference>
<keyword evidence="16" id="KW-1185">Reference proteome</keyword>
<evidence type="ECO:0000313" key="16">
    <source>
        <dbReference type="Proteomes" id="UP001472677"/>
    </source>
</evidence>
<evidence type="ECO:0000256" key="6">
    <source>
        <dbReference type="ARBA" id="ARBA00022729"/>
    </source>
</evidence>
<evidence type="ECO:0000256" key="2">
    <source>
        <dbReference type="ARBA" id="ARBA00009592"/>
    </source>
</evidence>
<evidence type="ECO:0000256" key="3">
    <source>
        <dbReference type="ARBA" id="ARBA00022475"/>
    </source>
</evidence>
<evidence type="ECO:0000256" key="4">
    <source>
        <dbReference type="ARBA" id="ARBA00022614"/>
    </source>
</evidence>
<dbReference type="SUPFAM" id="SSF52047">
    <property type="entry name" value="RNI-like"/>
    <property type="match status" value="2"/>
</dbReference>
<dbReference type="InterPro" id="IPR001611">
    <property type="entry name" value="Leu-rich_rpt"/>
</dbReference>
<dbReference type="Gene3D" id="3.80.10.10">
    <property type="entry name" value="Ribonuclease Inhibitor"/>
    <property type="match status" value="6"/>
</dbReference>
<comment type="caution">
    <text evidence="15">The sequence shown here is derived from an EMBL/GenBank/DDBJ whole genome shotgun (WGS) entry which is preliminary data.</text>
</comment>
<comment type="similarity">
    <text evidence="2">Belongs to the RLP family.</text>
</comment>
<keyword evidence="3" id="KW-1003">Cell membrane</keyword>
<feature type="signal peptide" evidence="13">
    <location>
        <begin position="1"/>
        <end position="28"/>
    </location>
</feature>
<keyword evidence="11" id="KW-0325">Glycoprotein</keyword>
<sequence>MRISLVSWFIFSLYIATFFCMAALSVSGQCQSHQQELLLGLKYSLVSSLSEKLGKWNQGTDCCSWDGITCDASGRVIGLDLSSQSISGEINSSNSLFRLQQLNLAHNSFISEFPSGFGNLTNLSYLKLSNAGFTGQIPVGISYLTKLVTLDLSVSPLFTPAFLKLEKPDLKLFVQNLTGLKNLYLDGINISANGKEWSQALSSSLPNLQVLSMRSCYLSGPISPSLVKLKSLSIIRLDLNKVSGPIPKFMAEFQNLTSLHLAGNNFSGRVPEEILQSPKLQTLDLSFNELLQGSFQNFPPNASLQSLVLSGTDFGGQLPESMGNLGQLTWIELAHCKFSGPIPKTLERLTQLTHLDFSYNNFSGPLPSFTSLRNLTELILLDNQLNGSILSTNWSSLPNLVSLGLGKNSFSGTVPPTLFQSESLKVLDLADNQFSGGFGEVKGELSSRLETIDLSHNGLQGQFPMFVFEIQGLRSLSLSWNQFSGFVPLSAFQKLNNLSYLDLSYNNLSIDSSFTNLPLPFVPLFPNVTYLNLASCNLTKFPEFVKNLSNLYYLDLSSNRIHGEIPSWIWKPRLVYLNLSLNFLVGFERPLLISPYMIELDLHCNQLQGKIPFFPLRALYLDYSNNNFSSVIPPEIDDFLQFAYFLSLSGNNIHGSIPESICNNSVLAVLDLSNNSLSGSIPQCLMTEMSMSLGVLNLKQNNLSGVISDTFPENCRLQTLDLNQNRLGGKVPKTLANCRMLEVLDLGNNHIDDTFPCHLNSTSELRVLVLRSNNFRGDVNCRGNNVAWPMLQIIDLASNSFTGKLPQGLLMTWKSMKANKVEPYAKQVRYELGDLYYQNSVTVTMKGLELELVKILTIFTTVDLSSNKFEGHIPEVIGDFKALYLLNLSNNALTGPVPSFLGNLPKLEALDLSKNHLAGQIPLQLENLNFLSFLNLSNNELTGMIPLGTQIQSFLEASFENNAGLCGRPLEVQCNSPPTSKDNPSNSGTGNRVNWNFVSVEIGFVSGIGAVILPLIFCKRWRIRYYKFTDGVVYKFFPKLDPRNRSCRTISHWTPGRRL</sequence>
<dbReference type="Pfam" id="PF13855">
    <property type="entry name" value="LRR_8"/>
    <property type="match status" value="3"/>
</dbReference>
<evidence type="ECO:0000313" key="15">
    <source>
        <dbReference type="EMBL" id="KAK8563930.1"/>
    </source>
</evidence>
<dbReference type="Proteomes" id="UP001472677">
    <property type="component" value="Unassembled WGS sequence"/>
</dbReference>
<dbReference type="PANTHER" id="PTHR48061">
    <property type="entry name" value="LEUCINE-RICH REPEAT RECEPTOR PROTEIN KINASE EMS1-LIKE-RELATED"/>
    <property type="match status" value="1"/>
</dbReference>
<evidence type="ECO:0000256" key="9">
    <source>
        <dbReference type="ARBA" id="ARBA00023136"/>
    </source>
</evidence>
<gene>
    <name evidence="15" type="ORF">V6N12_036065</name>
</gene>
<comment type="subcellular location">
    <subcellularLocation>
        <location evidence="1">Cell membrane</location>
        <topology evidence="1">Single-pass type I membrane protein</topology>
    </subcellularLocation>
</comment>
<keyword evidence="10" id="KW-0675">Receptor</keyword>
<dbReference type="PRINTS" id="PR00019">
    <property type="entry name" value="LEURICHRPT"/>
</dbReference>
<evidence type="ECO:0000256" key="8">
    <source>
        <dbReference type="ARBA" id="ARBA00022989"/>
    </source>
</evidence>
<dbReference type="Pfam" id="PF00560">
    <property type="entry name" value="LRR_1"/>
    <property type="match status" value="8"/>
</dbReference>
<evidence type="ECO:0000256" key="1">
    <source>
        <dbReference type="ARBA" id="ARBA00004251"/>
    </source>
</evidence>
<dbReference type="InterPro" id="IPR032675">
    <property type="entry name" value="LRR_dom_sf"/>
</dbReference>
<dbReference type="SMART" id="SM00369">
    <property type="entry name" value="LRR_TYP"/>
    <property type="match status" value="8"/>
</dbReference>
<dbReference type="PROSITE" id="PS51450">
    <property type="entry name" value="LRR"/>
    <property type="match status" value="1"/>
</dbReference>
<evidence type="ECO:0000256" key="12">
    <source>
        <dbReference type="SAM" id="Phobius"/>
    </source>
</evidence>
<dbReference type="InterPro" id="IPR046956">
    <property type="entry name" value="RLP23-like"/>
</dbReference>
<dbReference type="EMBL" id="JBBPBM010000011">
    <property type="protein sequence ID" value="KAK8563930.1"/>
    <property type="molecule type" value="Genomic_DNA"/>
</dbReference>
<keyword evidence="5 12" id="KW-0812">Transmembrane</keyword>
<evidence type="ECO:0000256" key="11">
    <source>
        <dbReference type="ARBA" id="ARBA00023180"/>
    </source>
</evidence>
<dbReference type="SUPFAM" id="SSF52058">
    <property type="entry name" value="L domain-like"/>
    <property type="match status" value="1"/>
</dbReference>
<keyword evidence="8 12" id="KW-1133">Transmembrane helix</keyword>
<feature type="domain" description="Leucine-rich repeat-containing N-terminal plant-type" evidence="14">
    <location>
        <begin position="33"/>
        <end position="71"/>
    </location>
</feature>
<evidence type="ECO:0000256" key="5">
    <source>
        <dbReference type="ARBA" id="ARBA00022692"/>
    </source>
</evidence>
<keyword evidence="9 12" id="KW-0472">Membrane</keyword>
<evidence type="ECO:0000256" key="13">
    <source>
        <dbReference type="SAM" id="SignalP"/>
    </source>
</evidence>
<proteinExistence type="inferred from homology"/>
<evidence type="ECO:0000256" key="10">
    <source>
        <dbReference type="ARBA" id="ARBA00023170"/>
    </source>
</evidence>
<dbReference type="InterPro" id="IPR013210">
    <property type="entry name" value="LRR_N_plant-typ"/>
</dbReference>
<evidence type="ECO:0000259" key="14">
    <source>
        <dbReference type="Pfam" id="PF08263"/>
    </source>
</evidence>
<dbReference type="PANTHER" id="PTHR48061:SF20">
    <property type="entry name" value="LEUCINE-RICH REPEAT RECEPTOR PROTEIN KINASE MSP1-LIKE"/>
    <property type="match status" value="1"/>
</dbReference>
<evidence type="ECO:0000256" key="7">
    <source>
        <dbReference type="ARBA" id="ARBA00022737"/>
    </source>
</evidence>
<keyword evidence="4" id="KW-0433">Leucine-rich repeat</keyword>
<protein>
    <recommendedName>
        <fullName evidence="14">Leucine-rich repeat-containing N-terminal plant-type domain-containing protein</fullName>
    </recommendedName>
</protein>
<accession>A0ABR2EQ05</accession>
<keyword evidence="6 13" id="KW-0732">Signal</keyword>